<protein>
    <submittedName>
        <fullName evidence="2">Lipid A deacylase LpxR family protein</fullName>
    </submittedName>
</protein>
<keyword evidence="1" id="KW-0732">Signal</keyword>
<keyword evidence="3" id="KW-1185">Reference proteome</keyword>
<evidence type="ECO:0000313" key="3">
    <source>
        <dbReference type="Proteomes" id="UP000477386"/>
    </source>
</evidence>
<dbReference type="RefSeq" id="WP_164041559.1">
    <property type="nucleotide sequence ID" value="NZ_JAAGNZ010000002.1"/>
</dbReference>
<feature type="signal peptide" evidence="1">
    <location>
        <begin position="1"/>
        <end position="27"/>
    </location>
</feature>
<name>A0A6M0IL99_9BACT</name>
<dbReference type="Pfam" id="PF09982">
    <property type="entry name" value="LpxR"/>
    <property type="match status" value="1"/>
</dbReference>
<dbReference type="AlphaFoldDB" id="A0A6M0IL99"/>
<sequence>MTPLPRLSIQRAIVVCLLALKTVCGFAQSAASTDSIKTGSYLQLTWDNDAFQLRAKNTSDRYYTNGIHLKVLSNYWRKWPTQYTLLKLAPKDNRRYDYQYDFGVGQEMYTPRNLTVANRPLYPNDHPYAGFLYMSWGLVTSDVVGGRKLTSKLVLGVIGPLSGAAEVQREFHVAEKFSKPMGWGTQMPNDPVISYSIGYEARLIPRYTPFFDVIGRVDATLGMLSNQASMGTLLRIGLFNDYFQNATGLYDPSMGHSRRRVQVYATMGMAFRAVLDNSILQGGWFNGVDNYYALPAVELKHFLGLMDFGAVVAYRNVQLSFTQSVRTQEFKNGLDHQWGRVNLLFRCGK</sequence>
<evidence type="ECO:0000313" key="2">
    <source>
        <dbReference type="EMBL" id="NEU69080.1"/>
    </source>
</evidence>
<dbReference type="EMBL" id="JAAGNZ010000002">
    <property type="protein sequence ID" value="NEU69080.1"/>
    <property type="molecule type" value="Genomic_DNA"/>
</dbReference>
<proteinExistence type="predicted"/>
<accession>A0A6M0IL99</accession>
<dbReference type="InterPro" id="IPR037107">
    <property type="entry name" value="Put_OMP_sf"/>
</dbReference>
<evidence type="ECO:0000256" key="1">
    <source>
        <dbReference type="SAM" id="SignalP"/>
    </source>
</evidence>
<organism evidence="2 3">
    <name type="scientific">Spirosoma agri</name>
    <dbReference type="NCBI Taxonomy" id="1987381"/>
    <lineage>
        <taxon>Bacteria</taxon>
        <taxon>Pseudomonadati</taxon>
        <taxon>Bacteroidota</taxon>
        <taxon>Cytophagia</taxon>
        <taxon>Cytophagales</taxon>
        <taxon>Cytophagaceae</taxon>
        <taxon>Spirosoma</taxon>
    </lineage>
</organism>
<gene>
    <name evidence="2" type="ORF">GK091_19500</name>
</gene>
<dbReference type="Gene3D" id="2.40.128.140">
    <property type="entry name" value="Outer membrane protein"/>
    <property type="match status" value="1"/>
</dbReference>
<comment type="caution">
    <text evidence="2">The sequence shown here is derived from an EMBL/GenBank/DDBJ whole genome shotgun (WGS) entry which is preliminary data.</text>
</comment>
<dbReference type="InterPro" id="IPR018707">
    <property type="entry name" value="LpxR"/>
</dbReference>
<dbReference type="Proteomes" id="UP000477386">
    <property type="component" value="Unassembled WGS sequence"/>
</dbReference>
<feature type="chain" id="PRO_5026927206" evidence="1">
    <location>
        <begin position="28"/>
        <end position="349"/>
    </location>
</feature>
<reference evidence="2 3" key="1">
    <citation type="submission" date="2020-02" db="EMBL/GenBank/DDBJ databases">
        <title>Draft genome sequence of two Spirosoma agri KCTC 52727 and Spirosoma terrae KCTC 52035.</title>
        <authorList>
            <person name="Rojas J."/>
            <person name="Ambika Manirajan B."/>
            <person name="Ratering S."/>
            <person name="Suarez C."/>
            <person name="Schnell S."/>
        </authorList>
    </citation>
    <scope>NUCLEOTIDE SEQUENCE [LARGE SCALE GENOMIC DNA]</scope>
    <source>
        <strain evidence="2 3">KCTC 52727</strain>
    </source>
</reference>